<evidence type="ECO:0000313" key="8">
    <source>
        <dbReference type="Proteomes" id="UP000504611"/>
    </source>
</evidence>
<protein>
    <submittedName>
        <fullName evidence="9">Uncharacterized protein KIAA2013 homolog isoform X1</fullName>
    </submittedName>
</protein>
<dbReference type="AlphaFoldDB" id="A0A6I9MYK8"/>
<evidence type="ECO:0000256" key="2">
    <source>
        <dbReference type="ARBA" id="ARBA00022692"/>
    </source>
</evidence>
<comment type="subcellular location">
    <subcellularLocation>
        <location evidence="1">Membrane</location>
        <topology evidence="1">Single-pass type I membrane protein</topology>
    </subcellularLocation>
</comment>
<sequence length="621" mass="69713">MWLQQRLKGLPGLLSSSWARRLLVGLLLFLIFYWYLGAERRWSFFSGSAMPGGAAGQCLLAEIHRWKSLVERGEGIYSTPQEQLDTPFVSGNGHILLDIDSNKLWVALSSQPGSAPVHQTEYSPRVNVHLEGNRAEVQATMLWFRKGAVLSVRCASPTESQSARDCVSIREEFIAHRSRPNVFLQRIHINNPSDRTVSLDVSSDNLPSGSKFSTSVEKLEDREIMLSSGRVPVENNRMVLVVVVTKKLSSRIQVPAKVEHTENILSVVWTSEPIETSKLEETFSALREGAKKELGELLRASLEELVVDHQQAWMDLFISGVEMRKITDSHTPSSRTVNTTLYYILSSSPAPLLDRRLSGEERVRLESSLNYADHCFSGHATMHAENLWPERVSSAAQILQLVTLWTLTLQKRGCKVLVAAGAHGNMQAMALSFGGLQFTENHLQFQADPDVLHNSYALRGIHYNQDLISLAVLLDTEGKPFLHVSVKQQEQPVKLYACEAGCLNEPVELTSEVKGHTFPVMVTQPITPLLYISTDLRHLQDLRHTLHLKAILAHEEHMANRYPGLPFLFWFSVASLITLFHLFLFKLIYNEYCGPGAKPLFRSKQVANRTEEVCSDTKSAV</sequence>
<organism evidence="8 9">
    <name type="scientific">Notothenia coriiceps</name>
    <name type="common">black rockcod</name>
    <dbReference type="NCBI Taxonomy" id="8208"/>
    <lineage>
        <taxon>Eukaryota</taxon>
        <taxon>Metazoa</taxon>
        <taxon>Chordata</taxon>
        <taxon>Craniata</taxon>
        <taxon>Vertebrata</taxon>
        <taxon>Euteleostomi</taxon>
        <taxon>Actinopterygii</taxon>
        <taxon>Neopterygii</taxon>
        <taxon>Teleostei</taxon>
        <taxon>Neoteleostei</taxon>
        <taxon>Acanthomorphata</taxon>
        <taxon>Eupercaria</taxon>
        <taxon>Perciformes</taxon>
        <taxon>Notothenioidei</taxon>
        <taxon>Nototheniidae</taxon>
        <taxon>Notothenia</taxon>
    </lineage>
</organism>
<evidence type="ECO:0000256" key="5">
    <source>
        <dbReference type="ARBA" id="ARBA00023136"/>
    </source>
</evidence>
<accession>A0A6I9MYK8</accession>
<feature type="transmembrane region" description="Helical" evidence="7">
    <location>
        <begin position="567"/>
        <end position="589"/>
    </location>
</feature>
<keyword evidence="5 7" id="KW-0472">Membrane</keyword>
<keyword evidence="8" id="KW-1185">Reference proteome</keyword>
<dbReference type="PANTHER" id="PTHR31386:SF2">
    <property type="entry name" value="SIMILAR TO RIKEN CDNA 2510039O18"/>
    <property type="match status" value="1"/>
</dbReference>
<name>A0A6I9MYK8_9TELE</name>
<dbReference type="GO" id="GO:0016020">
    <property type="term" value="C:membrane"/>
    <property type="evidence" value="ECO:0007669"/>
    <property type="project" value="UniProtKB-SubCell"/>
</dbReference>
<keyword evidence="6" id="KW-0325">Glycoprotein</keyword>
<keyword evidence="2 7" id="KW-0812">Transmembrane</keyword>
<dbReference type="GeneID" id="104943367"/>
<evidence type="ECO:0000256" key="7">
    <source>
        <dbReference type="SAM" id="Phobius"/>
    </source>
</evidence>
<dbReference type="InterPro" id="IPR018795">
    <property type="entry name" value="K2013-like"/>
</dbReference>
<evidence type="ECO:0000256" key="4">
    <source>
        <dbReference type="ARBA" id="ARBA00022989"/>
    </source>
</evidence>
<dbReference type="Proteomes" id="UP000504611">
    <property type="component" value="Unplaced"/>
</dbReference>
<keyword evidence="4 7" id="KW-1133">Transmembrane helix</keyword>
<gene>
    <name evidence="9" type="primary">kiaa2013</name>
</gene>
<keyword evidence="3" id="KW-0732">Signal</keyword>
<reference evidence="9" key="1">
    <citation type="submission" date="2025-08" db="UniProtKB">
        <authorList>
            <consortium name="RefSeq"/>
        </authorList>
    </citation>
    <scope>IDENTIFICATION</scope>
    <source>
        <tissue evidence="9">Muscle</tissue>
    </source>
</reference>
<evidence type="ECO:0000256" key="1">
    <source>
        <dbReference type="ARBA" id="ARBA00004479"/>
    </source>
</evidence>
<evidence type="ECO:0000256" key="3">
    <source>
        <dbReference type="ARBA" id="ARBA00022729"/>
    </source>
</evidence>
<dbReference type="OrthoDB" id="10017443at2759"/>
<evidence type="ECO:0000313" key="9">
    <source>
        <dbReference type="RefSeq" id="XP_010767046.1"/>
    </source>
</evidence>
<feature type="transmembrane region" description="Helical" evidence="7">
    <location>
        <begin position="18"/>
        <end position="36"/>
    </location>
</feature>
<dbReference type="PANTHER" id="PTHR31386">
    <property type="entry name" value="UNCHARACTERIZED PROTEIN KIAA2013"/>
    <property type="match status" value="1"/>
</dbReference>
<dbReference type="CTD" id="90231"/>
<evidence type="ECO:0000256" key="6">
    <source>
        <dbReference type="ARBA" id="ARBA00023180"/>
    </source>
</evidence>
<dbReference type="RefSeq" id="XP_010767046.1">
    <property type="nucleotide sequence ID" value="XM_010768744.1"/>
</dbReference>
<dbReference type="KEGG" id="ncc:104943367"/>
<dbReference type="Pfam" id="PF10222">
    <property type="entry name" value="DUF2152"/>
    <property type="match status" value="1"/>
</dbReference>
<proteinExistence type="predicted"/>